<organism evidence="16 17">
    <name type="scientific">Hydrocarboniclastica marina</name>
    <dbReference type="NCBI Taxonomy" id="2259620"/>
    <lineage>
        <taxon>Bacteria</taxon>
        <taxon>Pseudomonadati</taxon>
        <taxon>Pseudomonadota</taxon>
        <taxon>Gammaproteobacteria</taxon>
        <taxon>Alteromonadales</taxon>
        <taxon>Alteromonadaceae</taxon>
        <taxon>Hydrocarboniclastica</taxon>
    </lineage>
</organism>
<comment type="subcellular location">
    <subcellularLocation>
        <location evidence="1">Cell inner membrane</location>
        <topology evidence="1">Single-pass membrane protein</topology>
    </subcellularLocation>
</comment>
<dbReference type="PANTHER" id="PTHR39579:SF1">
    <property type="entry name" value="INNER MEMBRANE PROTEIN YHCB"/>
    <property type="match status" value="1"/>
</dbReference>
<keyword evidence="13" id="KW-0175">Coiled coil</keyword>
<dbReference type="Pfam" id="PF06295">
    <property type="entry name" value="ZapG-like"/>
    <property type="match status" value="1"/>
</dbReference>
<evidence type="ECO:0000256" key="12">
    <source>
        <dbReference type="ARBA" id="ARBA00035727"/>
    </source>
</evidence>
<keyword evidence="17" id="KW-1185">Reference proteome</keyword>
<dbReference type="OrthoDB" id="7068713at2"/>
<evidence type="ECO:0000256" key="8">
    <source>
        <dbReference type="ARBA" id="ARBA00023136"/>
    </source>
</evidence>
<evidence type="ECO:0000313" key="16">
    <source>
        <dbReference type="EMBL" id="QCF26557.1"/>
    </source>
</evidence>
<dbReference type="GO" id="GO:0005886">
    <property type="term" value="C:plasma membrane"/>
    <property type="evidence" value="ECO:0007669"/>
    <property type="project" value="UniProtKB-SubCell"/>
</dbReference>
<keyword evidence="9" id="KW-0131">Cell cycle</keyword>
<dbReference type="InterPro" id="IPR009386">
    <property type="entry name" value="ZapG-like"/>
</dbReference>
<evidence type="ECO:0000256" key="1">
    <source>
        <dbReference type="ARBA" id="ARBA00004377"/>
    </source>
</evidence>
<accession>A0A4P7XKT8</accession>
<feature type="transmembrane region" description="Helical" evidence="15">
    <location>
        <begin position="6"/>
        <end position="30"/>
    </location>
</feature>
<dbReference type="Proteomes" id="UP000298049">
    <property type="component" value="Chromosome"/>
</dbReference>
<keyword evidence="2" id="KW-1003">Cell membrane</keyword>
<evidence type="ECO:0000256" key="15">
    <source>
        <dbReference type="SAM" id="Phobius"/>
    </source>
</evidence>
<evidence type="ECO:0000256" key="7">
    <source>
        <dbReference type="ARBA" id="ARBA00022989"/>
    </source>
</evidence>
<comment type="similarity">
    <text evidence="10">Belongs to the ZapG family.</text>
</comment>
<name>A0A4P7XKT8_9ALTE</name>
<keyword evidence="3" id="KW-0997">Cell inner membrane</keyword>
<evidence type="ECO:0000313" key="17">
    <source>
        <dbReference type="Proteomes" id="UP000298049"/>
    </source>
</evidence>
<dbReference type="KEGG" id="hmi:soil367_11780"/>
<keyword evidence="7 15" id="KW-1133">Transmembrane helix</keyword>
<keyword evidence="6" id="KW-0133">Cell shape</keyword>
<evidence type="ECO:0000256" key="14">
    <source>
        <dbReference type="SAM" id="MobiDB-lite"/>
    </source>
</evidence>
<dbReference type="GO" id="GO:0051301">
    <property type="term" value="P:cell division"/>
    <property type="evidence" value="ECO:0007669"/>
    <property type="project" value="UniProtKB-KW"/>
</dbReference>
<dbReference type="AlphaFoldDB" id="A0A4P7XKT8"/>
<dbReference type="GO" id="GO:0008360">
    <property type="term" value="P:regulation of cell shape"/>
    <property type="evidence" value="ECO:0007669"/>
    <property type="project" value="UniProtKB-KW"/>
</dbReference>
<evidence type="ECO:0000256" key="11">
    <source>
        <dbReference type="ARBA" id="ARBA00035703"/>
    </source>
</evidence>
<evidence type="ECO:0000256" key="13">
    <source>
        <dbReference type="SAM" id="Coils"/>
    </source>
</evidence>
<protein>
    <recommendedName>
        <fullName evidence="11">Z-ring associated protein G</fullName>
    </recommendedName>
    <alternativeName>
        <fullName evidence="12">Cell division protein ZapG</fullName>
    </alternativeName>
</protein>
<keyword evidence="5 15" id="KW-0812">Transmembrane</keyword>
<feature type="region of interest" description="Disordered" evidence="14">
    <location>
        <begin position="99"/>
        <end position="158"/>
    </location>
</feature>
<evidence type="ECO:0000256" key="5">
    <source>
        <dbReference type="ARBA" id="ARBA00022692"/>
    </source>
</evidence>
<keyword evidence="4" id="KW-0132">Cell division</keyword>
<keyword evidence="8 15" id="KW-0472">Membrane</keyword>
<dbReference type="RefSeq" id="WP_136549266.1">
    <property type="nucleotide sequence ID" value="NZ_CP031093.1"/>
</dbReference>
<reference evidence="16 17" key="1">
    <citation type="submission" date="2018-07" db="EMBL/GenBank/DDBJ databases">
        <title>Marsedoiliclastica nanhaica gen. nov. sp. nov., a novel marine hydrocarbonoclastic bacterium isolated from an in-situ enriched hydrocarbon-degrading consortium in deep-sea sediment.</title>
        <authorList>
            <person name="Dong C."/>
            <person name="Ma T."/>
            <person name="Liu R."/>
            <person name="Shao Z."/>
        </authorList>
    </citation>
    <scope>NUCLEOTIDE SEQUENCE [LARGE SCALE GENOMIC DNA]</scope>
    <source>
        <strain evidence="17">soil36-7</strain>
    </source>
</reference>
<evidence type="ECO:0000256" key="6">
    <source>
        <dbReference type="ARBA" id="ARBA00022960"/>
    </source>
</evidence>
<evidence type="ECO:0000256" key="4">
    <source>
        <dbReference type="ARBA" id="ARBA00022618"/>
    </source>
</evidence>
<dbReference type="EMBL" id="CP031093">
    <property type="protein sequence ID" value="QCF26557.1"/>
    <property type="molecule type" value="Genomic_DNA"/>
</dbReference>
<sequence length="158" mass="18074">MNEGYSDLLLVGVVALLLGIGLGLIISRVFNKGPTHSRRVSQKMDELQNEHTRYQAQVNEHFMETAHRMRRLNDSYRDMYEHLAQGAVRLSNDEELREMLDPHDLKLGYNRSAPESGFEPPRDYAPKSGPREKGTLAEDFGFERGPKPDQDHSLDRPV</sequence>
<dbReference type="PANTHER" id="PTHR39579">
    <property type="entry name" value="INNER MEMBRANE PROTEIN YHCB"/>
    <property type="match status" value="1"/>
</dbReference>
<feature type="coiled-coil region" evidence="13">
    <location>
        <begin position="37"/>
        <end position="64"/>
    </location>
</feature>
<gene>
    <name evidence="16" type="ORF">soil367_11780</name>
</gene>
<evidence type="ECO:0000256" key="9">
    <source>
        <dbReference type="ARBA" id="ARBA00023306"/>
    </source>
</evidence>
<proteinExistence type="inferred from homology"/>
<feature type="compositionally biased region" description="Basic and acidic residues" evidence="14">
    <location>
        <begin position="120"/>
        <end position="158"/>
    </location>
</feature>
<evidence type="ECO:0000256" key="10">
    <source>
        <dbReference type="ARBA" id="ARBA00035657"/>
    </source>
</evidence>
<evidence type="ECO:0000256" key="3">
    <source>
        <dbReference type="ARBA" id="ARBA00022519"/>
    </source>
</evidence>
<evidence type="ECO:0000256" key="2">
    <source>
        <dbReference type="ARBA" id="ARBA00022475"/>
    </source>
</evidence>